<name>A0A975FBW7_9GAMM</name>
<evidence type="ECO:0000313" key="1">
    <source>
        <dbReference type="EMBL" id="QTR54644.1"/>
    </source>
</evidence>
<dbReference type="RefSeq" id="WP_210220120.1">
    <property type="nucleotide sequence ID" value="NZ_CP072793.1"/>
</dbReference>
<reference evidence="1" key="1">
    <citation type="submission" date="2021-04" db="EMBL/GenBank/DDBJ databases">
        <title>Genomics, taxonomy and metabolism of representatives of sulfur bacteria of the genus Thiothrix: Thiothrix fructosivorans QT, Thiothrix unzii A1T and three new species, Thiothrix subterranea sp. nov., Thiothrix litoralis sp. nov. and 'Candidatus Thiothrix anitrata' sp. nov.</title>
        <authorList>
            <person name="Ravin N.V."/>
            <person name="Smolyakov D."/>
            <person name="Rudenko T.S."/>
            <person name="Mardanov A.V."/>
            <person name="Beletsky A.V."/>
            <person name="Markov N.D."/>
            <person name="Fomenkov A.I."/>
            <person name="Roberts R.J."/>
            <person name="Karnachuk O.V."/>
            <person name="Novikov A."/>
            <person name="Grabovich M.Y."/>
        </authorList>
    </citation>
    <scope>NUCLEOTIDE SEQUENCE</scope>
    <source>
        <strain evidence="1">A1</strain>
    </source>
</reference>
<keyword evidence="2" id="KW-1185">Reference proteome</keyword>
<dbReference type="Proteomes" id="UP000672009">
    <property type="component" value="Chromosome"/>
</dbReference>
<dbReference type="AlphaFoldDB" id="A0A975FBW7"/>
<protein>
    <submittedName>
        <fullName evidence="1">Uncharacterized protein</fullName>
    </submittedName>
</protein>
<evidence type="ECO:0000313" key="2">
    <source>
        <dbReference type="Proteomes" id="UP000672009"/>
    </source>
</evidence>
<sequence length="81" mass="9229">MTDLTGHYVDAVLARYQSDLSVFRQYAAVYTEVFEEYLTDETVRMTDVNFITRCAEQDYRDGASGAAVFQDIYDELEAAHG</sequence>
<dbReference type="KEGG" id="tun:J9260_06030"/>
<organism evidence="1 2">
    <name type="scientific">Thiothrix unzii</name>
    <dbReference type="NCBI Taxonomy" id="111769"/>
    <lineage>
        <taxon>Bacteria</taxon>
        <taxon>Pseudomonadati</taxon>
        <taxon>Pseudomonadota</taxon>
        <taxon>Gammaproteobacteria</taxon>
        <taxon>Thiotrichales</taxon>
        <taxon>Thiotrichaceae</taxon>
        <taxon>Thiothrix</taxon>
    </lineage>
</organism>
<accession>A0A975FBW7</accession>
<dbReference type="EMBL" id="CP072793">
    <property type="protein sequence ID" value="QTR54644.1"/>
    <property type="molecule type" value="Genomic_DNA"/>
</dbReference>
<gene>
    <name evidence="1" type="ORF">J9260_06030</name>
</gene>
<proteinExistence type="predicted"/>